<organism evidence="10 11">
    <name type="scientific">Leucocoprinus birnbaumii</name>
    <dbReference type="NCBI Taxonomy" id="56174"/>
    <lineage>
        <taxon>Eukaryota</taxon>
        <taxon>Fungi</taxon>
        <taxon>Dikarya</taxon>
        <taxon>Basidiomycota</taxon>
        <taxon>Agaricomycotina</taxon>
        <taxon>Agaricomycetes</taxon>
        <taxon>Agaricomycetidae</taxon>
        <taxon>Agaricales</taxon>
        <taxon>Agaricineae</taxon>
        <taxon>Agaricaceae</taxon>
        <taxon>Leucocoprinus</taxon>
    </lineage>
</organism>
<evidence type="ECO:0000256" key="3">
    <source>
        <dbReference type="ARBA" id="ARBA00022695"/>
    </source>
</evidence>
<dbReference type="CDD" id="cd09274">
    <property type="entry name" value="RNase_HI_RT_Ty3"/>
    <property type="match status" value="1"/>
</dbReference>
<dbReference type="GO" id="GO:0003964">
    <property type="term" value="F:RNA-directed DNA polymerase activity"/>
    <property type="evidence" value="ECO:0007669"/>
    <property type="project" value="UniProtKB-KW"/>
</dbReference>
<dbReference type="SUPFAM" id="SSF56672">
    <property type="entry name" value="DNA/RNA polymerases"/>
    <property type="match status" value="1"/>
</dbReference>
<evidence type="ECO:0000256" key="5">
    <source>
        <dbReference type="ARBA" id="ARBA00022759"/>
    </source>
</evidence>
<dbReference type="Gene3D" id="3.30.70.270">
    <property type="match status" value="2"/>
</dbReference>
<evidence type="ECO:0000313" key="10">
    <source>
        <dbReference type="EMBL" id="KAJ3551704.1"/>
    </source>
</evidence>
<accession>A0AAD5VDH6</accession>
<evidence type="ECO:0000256" key="4">
    <source>
        <dbReference type="ARBA" id="ARBA00022722"/>
    </source>
</evidence>
<dbReference type="Gene3D" id="3.10.10.10">
    <property type="entry name" value="HIV Type 1 Reverse Transcriptase, subunit A, domain 1"/>
    <property type="match status" value="1"/>
</dbReference>
<keyword evidence="6" id="KW-0378">Hydrolase</keyword>
<dbReference type="Gene3D" id="2.40.70.10">
    <property type="entry name" value="Acid Proteases"/>
    <property type="match status" value="1"/>
</dbReference>
<name>A0AAD5VDH6_9AGAR</name>
<keyword evidence="4" id="KW-0540">Nuclease</keyword>
<gene>
    <name evidence="10" type="ORF">NP233_g13028</name>
</gene>
<dbReference type="FunFam" id="3.30.70.270:FF:000020">
    <property type="entry name" value="Transposon Tf2-6 polyprotein-like Protein"/>
    <property type="match status" value="1"/>
</dbReference>
<dbReference type="InterPro" id="IPR021109">
    <property type="entry name" value="Peptidase_aspartic_dom_sf"/>
</dbReference>
<dbReference type="PANTHER" id="PTHR37984">
    <property type="entry name" value="PROTEIN CBG26694"/>
    <property type="match status" value="1"/>
</dbReference>
<keyword evidence="2" id="KW-0808">Transferase</keyword>
<feature type="region of interest" description="Disordered" evidence="8">
    <location>
        <begin position="201"/>
        <end position="230"/>
    </location>
</feature>
<protein>
    <recommendedName>
        <fullName evidence="1">RNA-directed DNA polymerase</fullName>
        <ecNumber evidence="1">2.7.7.49</ecNumber>
    </recommendedName>
</protein>
<feature type="domain" description="Reverse transcriptase" evidence="9">
    <location>
        <begin position="367"/>
        <end position="547"/>
    </location>
</feature>
<evidence type="ECO:0000256" key="6">
    <source>
        <dbReference type="ARBA" id="ARBA00022801"/>
    </source>
</evidence>
<evidence type="ECO:0000313" key="11">
    <source>
        <dbReference type="Proteomes" id="UP001213000"/>
    </source>
</evidence>
<dbReference type="EC" id="2.7.7.49" evidence="1"/>
<proteinExistence type="predicted"/>
<keyword evidence="5" id="KW-0255">Endonuclease</keyword>
<dbReference type="CDD" id="cd01647">
    <property type="entry name" value="RT_LTR"/>
    <property type="match status" value="1"/>
</dbReference>
<dbReference type="InterPro" id="IPR000477">
    <property type="entry name" value="RT_dom"/>
</dbReference>
<dbReference type="CDD" id="cd00303">
    <property type="entry name" value="retropepsin_like"/>
    <property type="match status" value="1"/>
</dbReference>
<dbReference type="InterPro" id="IPR043502">
    <property type="entry name" value="DNA/RNA_pol_sf"/>
</dbReference>
<evidence type="ECO:0000256" key="1">
    <source>
        <dbReference type="ARBA" id="ARBA00012493"/>
    </source>
</evidence>
<dbReference type="InterPro" id="IPR041373">
    <property type="entry name" value="RT_RNaseH"/>
</dbReference>
<dbReference type="InterPro" id="IPR050951">
    <property type="entry name" value="Retrovirus_Pol_polyprotein"/>
</dbReference>
<reference evidence="10" key="1">
    <citation type="submission" date="2022-07" db="EMBL/GenBank/DDBJ databases">
        <title>Genome Sequence of Leucocoprinus birnbaumii.</title>
        <authorList>
            <person name="Buettner E."/>
        </authorList>
    </citation>
    <scope>NUCLEOTIDE SEQUENCE</scope>
    <source>
        <strain evidence="10">VT141</strain>
    </source>
</reference>
<keyword evidence="7" id="KW-0695">RNA-directed DNA polymerase</keyword>
<dbReference type="Proteomes" id="UP001213000">
    <property type="component" value="Unassembled WGS sequence"/>
</dbReference>
<evidence type="ECO:0000259" key="9">
    <source>
        <dbReference type="PROSITE" id="PS50878"/>
    </source>
</evidence>
<keyword evidence="3" id="KW-0548">Nucleotidyltransferase</keyword>
<dbReference type="GO" id="GO:0004519">
    <property type="term" value="F:endonuclease activity"/>
    <property type="evidence" value="ECO:0007669"/>
    <property type="project" value="UniProtKB-KW"/>
</dbReference>
<feature type="compositionally biased region" description="Acidic residues" evidence="8">
    <location>
        <begin position="215"/>
        <end position="225"/>
    </location>
</feature>
<dbReference type="PROSITE" id="PS50878">
    <property type="entry name" value="RT_POL"/>
    <property type="match status" value="1"/>
</dbReference>
<dbReference type="GO" id="GO:0016787">
    <property type="term" value="F:hydrolase activity"/>
    <property type="evidence" value="ECO:0007669"/>
    <property type="project" value="UniProtKB-KW"/>
</dbReference>
<keyword evidence="11" id="KW-1185">Reference proteome</keyword>
<dbReference type="Pfam" id="PF17917">
    <property type="entry name" value="RT_RNaseH"/>
    <property type="match status" value="1"/>
</dbReference>
<dbReference type="AlphaFoldDB" id="A0AAD5VDH6"/>
<dbReference type="InterPro" id="IPR043128">
    <property type="entry name" value="Rev_trsase/Diguanyl_cyclase"/>
</dbReference>
<evidence type="ECO:0000256" key="7">
    <source>
        <dbReference type="ARBA" id="ARBA00022918"/>
    </source>
</evidence>
<dbReference type="Pfam" id="PF00078">
    <property type="entry name" value="RVT_1"/>
    <property type="match status" value="1"/>
</dbReference>
<dbReference type="EMBL" id="JANIEX010002164">
    <property type="protein sequence ID" value="KAJ3551704.1"/>
    <property type="molecule type" value="Genomic_DNA"/>
</dbReference>
<dbReference type="PANTHER" id="PTHR37984:SF5">
    <property type="entry name" value="PROTEIN NYNRIN-LIKE"/>
    <property type="match status" value="1"/>
</dbReference>
<evidence type="ECO:0000256" key="2">
    <source>
        <dbReference type="ARBA" id="ARBA00022679"/>
    </source>
</evidence>
<evidence type="ECO:0000256" key="8">
    <source>
        <dbReference type="SAM" id="MobiDB-lite"/>
    </source>
</evidence>
<comment type="caution">
    <text evidence="10">The sequence shown here is derived from an EMBL/GenBank/DDBJ whole genome shotgun (WGS) entry which is preliminary data.</text>
</comment>
<sequence length="826" mass="94379">MLFVSRVFELPTDYRCRPSGEKDHSLDTNCICSLDELNSISVDATPRATSDYKLSIGSLATASTEVRVEIRRTDTREAVKVDALLDCGATNMFMDREFAAFNNFPVERLPRAIPVYNADGTRNCAGSITETCTVLMRYLNHTEKVRFFVTSTSKSPIIVGHNWLVKHNPEINWKTGEVTLTRCPSSCGRARVDRLKAEAKARKITKHARTPASDTDPDTESDDETLPDRPSAVERENIFRFLKGESQVIRVIIPDIGVTEIPQLFRKSKTPVAAVLRKNAKQTVPERVAEKEKRVRMEGIFEEVVPEEYRDFRDVFEKEGFDELPPRRPWDHPIDLKPDAVPVKLAKTYPLSPVEQRKLDEFLEENLKSGRIRESKSPWASGFFFVKKKDGQLRPVQDYRKLNDATVKNAYPLPLISEIVARLRKAKVFTKMDVRWGFNNIRIREGDEHKAAFLTNRGLFEPTVMFFGLCNSPATFQTMMNNILGNLVRRGVVLVYMDDILIFTETLAEHRKVVREVLQILRTHRLFLKPEKCSFEKDKVDYLGMIIGNGAVEMDPEKVRAVKEWPTPRTVKDTQRFVGFCNFYRKFISNFAHIAQPLYSLARNASVFRWTTATATAFQQLKDKITSSPVLALANDNDPFKLEADASDFASGAVLSQLQENVWKPVAFYSKQFSAAERNYEVHDKEMLAIIRGLEEWRHYVQGSPKKLEIWSDHRNLEYFLTAHKLNRRQARWSCLLADYDYVLKHRPGSSMLKADALSRRPDHKKGVEGDNDEVTLLTKEHVAKLYMRSMSVAESEGDAIIEEIKAKGLARVIPGIEEFGVKLTG</sequence>